<evidence type="ECO:0000313" key="2">
    <source>
        <dbReference type="Proteomes" id="UP000250140"/>
    </source>
</evidence>
<organism evidence="1 2">
    <name type="scientific">Glonium stellatum</name>
    <dbReference type="NCBI Taxonomy" id="574774"/>
    <lineage>
        <taxon>Eukaryota</taxon>
        <taxon>Fungi</taxon>
        <taxon>Dikarya</taxon>
        <taxon>Ascomycota</taxon>
        <taxon>Pezizomycotina</taxon>
        <taxon>Dothideomycetes</taxon>
        <taxon>Pleosporomycetidae</taxon>
        <taxon>Gloniales</taxon>
        <taxon>Gloniaceae</taxon>
        <taxon>Glonium</taxon>
    </lineage>
</organism>
<dbReference type="PANTHER" id="PTHR35186:SF4">
    <property type="entry name" value="PRION-INHIBITION AND PROPAGATION HELO DOMAIN-CONTAINING PROTEIN"/>
    <property type="match status" value="1"/>
</dbReference>
<proteinExistence type="predicted"/>
<accession>A0A8E2F8G7</accession>
<dbReference type="PANTHER" id="PTHR35186">
    <property type="entry name" value="ANK_REP_REGION DOMAIN-CONTAINING PROTEIN"/>
    <property type="match status" value="1"/>
</dbReference>
<keyword evidence="2" id="KW-1185">Reference proteome</keyword>
<dbReference type="OrthoDB" id="5331891at2759"/>
<gene>
    <name evidence="1" type="ORF">AOQ84DRAFT_373150</name>
</gene>
<sequence>MEGIQATGYGSPADMDDGQLFYGIRNMTLHSLGVALLELGYWKPLDSYDLLTVRRLAASGSPLGPTYKDIIQKYLSCDFSFSNDLTKTELQRAFYSDVVCPLEGMMKKLSIS</sequence>
<dbReference type="EMBL" id="KV748886">
    <property type="protein sequence ID" value="OCL12354.1"/>
    <property type="molecule type" value="Genomic_DNA"/>
</dbReference>
<evidence type="ECO:0000313" key="1">
    <source>
        <dbReference type="EMBL" id="OCL12354.1"/>
    </source>
</evidence>
<reference evidence="1 2" key="1">
    <citation type="journal article" date="2016" name="Nat. Commun.">
        <title>Ectomycorrhizal ecology is imprinted in the genome of the dominant symbiotic fungus Cenococcum geophilum.</title>
        <authorList>
            <consortium name="DOE Joint Genome Institute"/>
            <person name="Peter M."/>
            <person name="Kohler A."/>
            <person name="Ohm R.A."/>
            <person name="Kuo A."/>
            <person name="Krutzmann J."/>
            <person name="Morin E."/>
            <person name="Arend M."/>
            <person name="Barry K.W."/>
            <person name="Binder M."/>
            <person name="Choi C."/>
            <person name="Clum A."/>
            <person name="Copeland A."/>
            <person name="Grisel N."/>
            <person name="Haridas S."/>
            <person name="Kipfer T."/>
            <person name="LaButti K."/>
            <person name="Lindquist E."/>
            <person name="Lipzen A."/>
            <person name="Maire R."/>
            <person name="Meier B."/>
            <person name="Mihaltcheva S."/>
            <person name="Molinier V."/>
            <person name="Murat C."/>
            <person name="Poggeler S."/>
            <person name="Quandt C.A."/>
            <person name="Sperisen C."/>
            <person name="Tritt A."/>
            <person name="Tisserant E."/>
            <person name="Crous P.W."/>
            <person name="Henrissat B."/>
            <person name="Nehls U."/>
            <person name="Egli S."/>
            <person name="Spatafora J.W."/>
            <person name="Grigoriev I.V."/>
            <person name="Martin F.M."/>
        </authorList>
    </citation>
    <scope>NUCLEOTIDE SEQUENCE [LARGE SCALE GENOMIC DNA]</scope>
    <source>
        <strain evidence="1 2">CBS 207.34</strain>
    </source>
</reference>
<dbReference type="Proteomes" id="UP000250140">
    <property type="component" value="Unassembled WGS sequence"/>
</dbReference>
<dbReference type="AlphaFoldDB" id="A0A8E2F8G7"/>
<protein>
    <submittedName>
        <fullName evidence="1">Uncharacterized protein</fullName>
    </submittedName>
</protein>
<name>A0A8E2F8G7_9PEZI</name>